<comment type="caution">
    <text evidence="2">The sequence shown here is derived from an EMBL/GenBank/DDBJ whole genome shotgun (WGS) entry which is preliminary data.</text>
</comment>
<dbReference type="EMBL" id="JACAQD010000032">
    <property type="protein sequence ID" value="NWC35482.1"/>
    <property type="molecule type" value="Genomic_DNA"/>
</dbReference>
<dbReference type="Proteomes" id="UP000520592">
    <property type="component" value="Unassembled WGS sequence"/>
</dbReference>
<dbReference type="InterPro" id="IPR018715">
    <property type="entry name" value="DUF2239"/>
</dbReference>
<dbReference type="RefSeq" id="WP_177058056.1">
    <property type="nucleotide sequence ID" value="NZ_JACAPS010000015.1"/>
</dbReference>
<evidence type="ECO:0000256" key="1">
    <source>
        <dbReference type="SAM" id="MobiDB-lite"/>
    </source>
</evidence>
<evidence type="ECO:0000313" key="3">
    <source>
        <dbReference type="Proteomes" id="UP000520592"/>
    </source>
</evidence>
<feature type="region of interest" description="Disordered" evidence="1">
    <location>
        <begin position="64"/>
        <end position="103"/>
    </location>
</feature>
<feature type="compositionally biased region" description="Basic and acidic residues" evidence="1">
    <location>
        <begin position="82"/>
        <end position="99"/>
    </location>
</feature>
<reference evidence="2 3" key="1">
    <citation type="submission" date="2020-04" db="EMBL/GenBank/DDBJ databases">
        <title>Molecular characterization of pseudomonads from Agaricus bisporus reveal novel blotch 2 pathogens in Western Europe.</title>
        <authorList>
            <person name="Taparia T."/>
            <person name="Krijger M."/>
            <person name="Haynes E."/>
            <person name="Elpinstone J.G."/>
            <person name="Noble R."/>
            <person name="Van Der Wolf J."/>
        </authorList>
    </citation>
    <scope>NUCLEOTIDE SEQUENCE [LARGE SCALE GENOMIC DNA]</scope>
    <source>
        <strain evidence="2 3">IPO3737</strain>
    </source>
</reference>
<protein>
    <submittedName>
        <fullName evidence="2">DUF2239 family protein</fullName>
    </submittedName>
</protein>
<sequence length="213" mass="23416">MSDLLSKPVTAFIAHRLLRAGPLVEVALAVKAAGENDPANSLLVFDDATGRVVDLDLRGTQADIIERLSQPPRPAGGRYRPRPSESAEPVKEEPTEPKGRGRPKLGVVAREVTLLPRQWEWLATQPGGASAVLRRLVDDARKSTGSRQQRRAAQEAAYQFMLGIAGDFPDYEDATRALFADDRTALEQRIAAWPEAIRDYVMRLAFGTEDMPS</sequence>
<organism evidence="2 3">
    <name type="scientific">Pseudomonas gingeri</name>
    <dbReference type="NCBI Taxonomy" id="117681"/>
    <lineage>
        <taxon>Bacteria</taxon>
        <taxon>Pseudomonadati</taxon>
        <taxon>Pseudomonadota</taxon>
        <taxon>Gammaproteobacteria</taxon>
        <taxon>Pseudomonadales</taxon>
        <taxon>Pseudomonadaceae</taxon>
        <taxon>Pseudomonas</taxon>
    </lineage>
</organism>
<evidence type="ECO:0000313" key="2">
    <source>
        <dbReference type="EMBL" id="NWC35482.1"/>
    </source>
</evidence>
<proteinExistence type="predicted"/>
<dbReference type="AlphaFoldDB" id="A0A7Y8CLM8"/>
<accession>A0A7Y8CLM8</accession>
<dbReference type="Pfam" id="PF09998">
    <property type="entry name" value="DUF2239"/>
    <property type="match status" value="1"/>
</dbReference>
<name>A0A7Y8CLM8_9PSED</name>
<gene>
    <name evidence="2" type="ORF">HX876_24200</name>
</gene>